<protein>
    <submittedName>
        <fullName evidence="2">Uncharacterized protein</fullName>
    </submittedName>
</protein>
<evidence type="ECO:0000256" key="1">
    <source>
        <dbReference type="SAM" id="MobiDB-lite"/>
    </source>
</evidence>
<organism evidence="2 3">
    <name type="scientific">Stieleria magnilauensis</name>
    <dbReference type="NCBI Taxonomy" id="2527963"/>
    <lineage>
        <taxon>Bacteria</taxon>
        <taxon>Pseudomonadati</taxon>
        <taxon>Planctomycetota</taxon>
        <taxon>Planctomycetia</taxon>
        <taxon>Pirellulales</taxon>
        <taxon>Pirellulaceae</taxon>
        <taxon>Stieleria</taxon>
    </lineage>
</organism>
<dbReference type="Proteomes" id="UP000318081">
    <property type="component" value="Chromosome"/>
</dbReference>
<dbReference type="EMBL" id="CP036432">
    <property type="protein sequence ID" value="QDV85440.1"/>
    <property type="molecule type" value="Genomic_DNA"/>
</dbReference>
<name>A0ABX5XTT5_9BACT</name>
<feature type="region of interest" description="Disordered" evidence="1">
    <location>
        <begin position="90"/>
        <end position="136"/>
    </location>
</feature>
<keyword evidence="3" id="KW-1185">Reference proteome</keyword>
<reference evidence="2 3" key="1">
    <citation type="submission" date="2019-02" db="EMBL/GenBank/DDBJ databases">
        <title>Deep-cultivation of Planctomycetes and their phenomic and genomic characterization uncovers novel biology.</title>
        <authorList>
            <person name="Wiegand S."/>
            <person name="Jogler M."/>
            <person name="Boedeker C."/>
            <person name="Pinto D."/>
            <person name="Vollmers J."/>
            <person name="Rivas-Marin E."/>
            <person name="Kohn T."/>
            <person name="Peeters S.H."/>
            <person name="Heuer A."/>
            <person name="Rast P."/>
            <person name="Oberbeckmann S."/>
            <person name="Bunk B."/>
            <person name="Jeske O."/>
            <person name="Meyerdierks A."/>
            <person name="Storesund J.E."/>
            <person name="Kallscheuer N."/>
            <person name="Luecker S."/>
            <person name="Lage O.M."/>
            <person name="Pohl T."/>
            <person name="Merkel B.J."/>
            <person name="Hornburger P."/>
            <person name="Mueller R.-W."/>
            <person name="Bruemmer F."/>
            <person name="Labrenz M."/>
            <person name="Spormann A.M."/>
            <person name="Op den Camp H."/>
            <person name="Overmann J."/>
            <person name="Amann R."/>
            <person name="Jetten M.S.M."/>
            <person name="Mascher T."/>
            <person name="Medema M.H."/>
            <person name="Devos D.P."/>
            <person name="Kaster A.-K."/>
            <person name="Ovreas L."/>
            <person name="Rohde M."/>
            <person name="Galperin M.Y."/>
            <person name="Jogler C."/>
        </authorList>
    </citation>
    <scope>NUCLEOTIDE SEQUENCE [LARGE SCALE GENOMIC DNA]</scope>
    <source>
        <strain evidence="2 3">TBK1r</strain>
    </source>
</reference>
<feature type="compositionally biased region" description="Basic and acidic residues" evidence="1">
    <location>
        <begin position="126"/>
        <end position="136"/>
    </location>
</feature>
<evidence type="ECO:0000313" key="3">
    <source>
        <dbReference type="Proteomes" id="UP000318081"/>
    </source>
</evidence>
<gene>
    <name evidence="2" type="ORF">TBK1r_44210</name>
</gene>
<proteinExistence type="predicted"/>
<sequence length="136" mass="15353">MFQKNVQWFVDRLVERFVPAVGSFMSSALQRMLILNHAEHHNQLEEQALRYEAAGRQEIADLIRQQAKTLSLDDPMPTSEKVLENFDADNPALFEASQGSTPLGLPEGKRKPKARKKTDPVQPIQKIEDAQEGGRS</sequence>
<accession>A0ABX5XTT5</accession>
<evidence type="ECO:0000313" key="2">
    <source>
        <dbReference type="EMBL" id="QDV85440.1"/>
    </source>
</evidence>
<dbReference type="RefSeq" id="WP_145215073.1">
    <property type="nucleotide sequence ID" value="NZ_CP036432.1"/>
</dbReference>